<sequence length="184" mass="20415">MYADLQRHLHATAALSALSTRIMKAIIAQSCSRRVPRHVYTLQAKPYGARARCCCSAPNRGVASPRDVDRAETCGPWPDRRKRRLLTVGPLPLSSSPVFPSTLSWHPSPLLSLLSLSLSQLLPNLFTTSRPCPLSIRGRQTTIVLCWGRQQPQTHVISLTYGFHAPVYADITKCRLYTRPGDGL</sequence>
<evidence type="ECO:0000313" key="1">
    <source>
        <dbReference type="EMBL" id="KAF2019269.1"/>
    </source>
</evidence>
<accession>A0A6A5Y216</accession>
<gene>
    <name evidence="1" type="ORF">BU24DRAFT_115771</name>
</gene>
<dbReference type="EMBL" id="ML978067">
    <property type="protein sequence ID" value="KAF2019269.1"/>
    <property type="molecule type" value="Genomic_DNA"/>
</dbReference>
<protein>
    <submittedName>
        <fullName evidence="1">Uncharacterized protein</fullName>
    </submittedName>
</protein>
<keyword evidence="2" id="KW-1185">Reference proteome</keyword>
<evidence type="ECO:0000313" key="2">
    <source>
        <dbReference type="Proteomes" id="UP000799778"/>
    </source>
</evidence>
<reference evidence="1" key="1">
    <citation type="journal article" date="2020" name="Stud. Mycol.">
        <title>101 Dothideomycetes genomes: a test case for predicting lifestyles and emergence of pathogens.</title>
        <authorList>
            <person name="Haridas S."/>
            <person name="Albert R."/>
            <person name="Binder M."/>
            <person name="Bloem J."/>
            <person name="Labutti K."/>
            <person name="Salamov A."/>
            <person name="Andreopoulos B."/>
            <person name="Baker S."/>
            <person name="Barry K."/>
            <person name="Bills G."/>
            <person name="Bluhm B."/>
            <person name="Cannon C."/>
            <person name="Castanera R."/>
            <person name="Culley D."/>
            <person name="Daum C."/>
            <person name="Ezra D."/>
            <person name="Gonzalez J."/>
            <person name="Henrissat B."/>
            <person name="Kuo A."/>
            <person name="Liang C."/>
            <person name="Lipzen A."/>
            <person name="Lutzoni F."/>
            <person name="Magnuson J."/>
            <person name="Mondo S."/>
            <person name="Nolan M."/>
            <person name="Ohm R."/>
            <person name="Pangilinan J."/>
            <person name="Park H.-J."/>
            <person name="Ramirez L."/>
            <person name="Alfaro M."/>
            <person name="Sun H."/>
            <person name="Tritt A."/>
            <person name="Yoshinaga Y."/>
            <person name="Zwiers L.-H."/>
            <person name="Turgeon B."/>
            <person name="Goodwin S."/>
            <person name="Spatafora J."/>
            <person name="Crous P."/>
            <person name="Grigoriev I."/>
        </authorList>
    </citation>
    <scope>NUCLEOTIDE SEQUENCE</scope>
    <source>
        <strain evidence="1">CBS 175.79</strain>
    </source>
</reference>
<dbReference type="AlphaFoldDB" id="A0A6A5Y216"/>
<dbReference type="RefSeq" id="XP_033387608.1">
    <property type="nucleotide sequence ID" value="XM_033520843.1"/>
</dbReference>
<dbReference type="Proteomes" id="UP000799778">
    <property type="component" value="Unassembled WGS sequence"/>
</dbReference>
<proteinExistence type="predicted"/>
<organism evidence="1 2">
    <name type="scientific">Aaosphaeria arxii CBS 175.79</name>
    <dbReference type="NCBI Taxonomy" id="1450172"/>
    <lineage>
        <taxon>Eukaryota</taxon>
        <taxon>Fungi</taxon>
        <taxon>Dikarya</taxon>
        <taxon>Ascomycota</taxon>
        <taxon>Pezizomycotina</taxon>
        <taxon>Dothideomycetes</taxon>
        <taxon>Pleosporomycetidae</taxon>
        <taxon>Pleosporales</taxon>
        <taxon>Pleosporales incertae sedis</taxon>
        <taxon>Aaosphaeria</taxon>
    </lineage>
</organism>
<name>A0A6A5Y216_9PLEO</name>
<dbReference type="GeneID" id="54278240"/>